<dbReference type="InterPro" id="IPR036156">
    <property type="entry name" value="Beta-gal/glucu_dom_sf"/>
</dbReference>
<evidence type="ECO:0000256" key="3">
    <source>
        <dbReference type="ARBA" id="ARBA00023295"/>
    </source>
</evidence>
<dbReference type="InterPro" id="IPR008979">
    <property type="entry name" value="Galactose-bd-like_sf"/>
</dbReference>
<dbReference type="GO" id="GO:0005975">
    <property type="term" value="P:carbohydrate metabolic process"/>
    <property type="evidence" value="ECO:0007669"/>
    <property type="project" value="InterPro"/>
</dbReference>
<dbReference type="InterPro" id="IPR006101">
    <property type="entry name" value="Glyco_hydro_2"/>
</dbReference>
<evidence type="ECO:0000259" key="6">
    <source>
        <dbReference type="Pfam" id="PF02837"/>
    </source>
</evidence>
<dbReference type="SUPFAM" id="SSF51445">
    <property type="entry name" value="(Trans)glycosidases"/>
    <property type="match status" value="1"/>
</dbReference>
<name>A0A521ALC5_9SPHI</name>
<dbReference type="SUPFAM" id="SSF49303">
    <property type="entry name" value="beta-Galactosidase/glucuronidase domain"/>
    <property type="match status" value="1"/>
</dbReference>
<dbReference type="PANTHER" id="PTHR42732:SF1">
    <property type="entry name" value="BETA-MANNOSIDASE"/>
    <property type="match status" value="1"/>
</dbReference>
<evidence type="ECO:0000259" key="4">
    <source>
        <dbReference type="Pfam" id="PF00703"/>
    </source>
</evidence>
<evidence type="ECO:0000313" key="9">
    <source>
        <dbReference type="EMBL" id="SMO35616.1"/>
    </source>
</evidence>
<evidence type="ECO:0000259" key="5">
    <source>
        <dbReference type="Pfam" id="PF02836"/>
    </source>
</evidence>
<dbReference type="Gene3D" id="3.20.20.80">
    <property type="entry name" value="Glycosidases"/>
    <property type="match status" value="1"/>
</dbReference>
<evidence type="ECO:0000259" key="7">
    <source>
        <dbReference type="Pfam" id="PF16355"/>
    </source>
</evidence>
<gene>
    <name evidence="9" type="ORF">SAMN06265348_101293</name>
</gene>
<dbReference type="SUPFAM" id="SSF49373">
    <property type="entry name" value="Invasin/intimin cell-adhesion fragments"/>
    <property type="match status" value="1"/>
</dbReference>
<comment type="similarity">
    <text evidence="1">Belongs to the glycosyl hydrolase 2 family.</text>
</comment>
<evidence type="ECO:0000256" key="1">
    <source>
        <dbReference type="ARBA" id="ARBA00007401"/>
    </source>
</evidence>
<feature type="domain" description="Glycoside hydrolase family 2 immunoglobulin-like beta-sandwich" evidence="4">
    <location>
        <begin position="241"/>
        <end position="323"/>
    </location>
</feature>
<keyword evidence="3" id="KW-0326">Glycosidase</keyword>
<dbReference type="InterPro" id="IPR040605">
    <property type="entry name" value="Glyco_hydro2_dom5"/>
</dbReference>
<feature type="domain" description="Glycosyl hydrolases family 2 sugar binding" evidence="6">
    <location>
        <begin position="108"/>
        <end position="203"/>
    </location>
</feature>
<dbReference type="InterPro" id="IPR017853">
    <property type="entry name" value="GH"/>
</dbReference>
<accession>A0A521ALC5</accession>
<organism evidence="9 10">
    <name type="scientific">Pedobacter westerhofensis</name>
    <dbReference type="NCBI Taxonomy" id="425512"/>
    <lineage>
        <taxon>Bacteria</taxon>
        <taxon>Pseudomonadati</taxon>
        <taxon>Bacteroidota</taxon>
        <taxon>Sphingobacteriia</taxon>
        <taxon>Sphingobacteriales</taxon>
        <taxon>Sphingobacteriaceae</taxon>
        <taxon>Pedobacter</taxon>
    </lineage>
</organism>
<dbReference type="PROSITE" id="PS00608">
    <property type="entry name" value="GLYCOSYL_HYDROL_F2_2"/>
    <property type="match status" value="1"/>
</dbReference>
<keyword evidence="2" id="KW-0378">Hydrolase</keyword>
<dbReference type="InterPro" id="IPR013783">
    <property type="entry name" value="Ig-like_fold"/>
</dbReference>
<feature type="domain" description="DUF4982" evidence="7">
    <location>
        <begin position="656"/>
        <end position="713"/>
    </location>
</feature>
<dbReference type="EMBL" id="FXTN01000001">
    <property type="protein sequence ID" value="SMO35616.1"/>
    <property type="molecule type" value="Genomic_DNA"/>
</dbReference>
<dbReference type="GO" id="GO:0004553">
    <property type="term" value="F:hydrolase activity, hydrolyzing O-glycosyl compounds"/>
    <property type="evidence" value="ECO:0007669"/>
    <property type="project" value="InterPro"/>
</dbReference>
<dbReference type="Gene3D" id="2.60.120.260">
    <property type="entry name" value="Galactose-binding domain-like"/>
    <property type="match status" value="1"/>
</dbReference>
<dbReference type="Pfam" id="PF00703">
    <property type="entry name" value="Glyco_hydro_2"/>
    <property type="match status" value="1"/>
</dbReference>
<dbReference type="Gene3D" id="2.60.40.10">
    <property type="entry name" value="Immunoglobulins"/>
    <property type="match status" value="3"/>
</dbReference>
<proteinExistence type="inferred from homology"/>
<dbReference type="Proteomes" id="UP000320300">
    <property type="component" value="Unassembled WGS sequence"/>
</dbReference>
<evidence type="ECO:0000256" key="2">
    <source>
        <dbReference type="ARBA" id="ARBA00022801"/>
    </source>
</evidence>
<dbReference type="Pfam" id="PF02836">
    <property type="entry name" value="Glyco_hydro_2_C"/>
    <property type="match status" value="1"/>
</dbReference>
<reference evidence="9 10" key="1">
    <citation type="submission" date="2017-05" db="EMBL/GenBank/DDBJ databases">
        <authorList>
            <person name="Varghese N."/>
            <person name="Submissions S."/>
        </authorList>
    </citation>
    <scope>NUCLEOTIDE SEQUENCE [LARGE SCALE GENOMIC DNA]</scope>
    <source>
        <strain evidence="9 10">DSM 19036</strain>
    </source>
</reference>
<dbReference type="InterPro" id="IPR051913">
    <property type="entry name" value="GH2_Domain-Containing"/>
</dbReference>
<dbReference type="InterPro" id="IPR032311">
    <property type="entry name" value="DUF4982"/>
</dbReference>
<dbReference type="AlphaFoldDB" id="A0A521ALC5"/>
<dbReference type="InterPro" id="IPR006104">
    <property type="entry name" value="Glyco_hydro_2_N"/>
</dbReference>
<dbReference type="PANTHER" id="PTHR42732">
    <property type="entry name" value="BETA-GALACTOSIDASE"/>
    <property type="match status" value="1"/>
</dbReference>
<dbReference type="Pfam" id="PF16355">
    <property type="entry name" value="DUF4982"/>
    <property type="match status" value="1"/>
</dbReference>
<dbReference type="PRINTS" id="PR00132">
    <property type="entry name" value="GLHYDRLASE2"/>
</dbReference>
<feature type="domain" description="Glycoside hydrolase family 2 catalytic" evidence="5">
    <location>
        <begin position="330"/>
        <end position="484"/>
    </location>
</feature>
<dbReference type="InterPro" id="IPR008964">
    <property type="entry name" value="Invasin/intimin_cell_adhesion"/>
</dbReference>
<feature type="domain" description="Glycoside hydrolase family 2" evidence="8">
    <location>
        <begin position="727"/>
        <end position="825"/>
    </location>
</feature>
<protein>
    <submittedName>
        <fullName evidence="9">Beta-galactosidase</fullName>
    </submittedName>
</protein>
<evidence type="ECO:0000259" key="8">
    <source>
        <dbReference type="Pfam" id="PF18565"/>
    </source>
</evidence>
<dbReference type="InterPro" id="IPR023232">
    <property type="entry name" value="Glyco_hydro_2_AS"/>
</dbReference>
<keyword evidence="10" id="KW-1185">Reference proteome</keyword>
<dbReference type="InterPro" id="IPR006103">
    <property type="entry name" value="Glyco_hydro_2_cat"/>
</dbReference>
<evidence type="ECO:0000313" key="10">
    <source>
        <dbReference type="Proteomes" id="UP000320300"/>
    </source>
</evidence>
<dbReference type="Pfam" id="PF18565">
    <property type="entry name" value="Glyco_hydro2_C5"/>
    <property type="match status" value="1"/>
</dbReference>
<sequence length="833" mass="93940">MLQKGKMMRIKLIWFLIFTVGWAAGIAAQALDKKQFAQGKKGLNYSKRLELDFNRDWKFFSGDIKGADAPEFDDRKWRKLALPHDWSIEGNFSAAHPAGNDGGALPGGIGWYRKTFHLAKDLKNRRIYIDFGGIYRNSEVWINGHLLGIRPNGYISFRYDLTPFVHFGQRENLITVKADNAKQPNSRWYSGSGIYRNVRLVTTADIAVDHWGTSVSTPAVTAGQATIRQLTVLRNTSGKQAGASAKPVQAEIELTLLDGAGKRVTTVKKQQVLKDSLTEADQSFTIDQPRLWSPADPYLYTLVTRISAGRELLDEYRTTLGIRYFSFDSKKGFSLNGQSMKILGVCMHHDLGALGAAVNRRAMQRQLEILKEMGCNAIRFSHNPPAAELLNLCDQMGFLVMDEAFDMWKKKKNKYDYSLDFEKWHKRDLQDMIKRDRNHPSVILWSIGNEIREQFDTTGTRITRELAGIVKALDATRPVISALTETDSSRNYIAKAKALNVLGFNYKFEDYDKLPLNFPGQKFIASETTSALETRGVYQSSDTLRFWPASGKQKYVVNGNADWTASAYDNTAAYWGTSHERAWKEVKKRDFMSGLFVWTGFDYLGEPVPYPYPARSSYFGIVDLAGFPKDVYYMYQSEWTDKPVLHVFPHWNWKPGSTVDVWAYYSQADEVELFLNGRSLGTRKKENDLHVSWKVNFEPGVLKAVSRKNGKEVLSSEVHTAGEASRIVLEADRSQLIADGDDLSYLTVKVTDQQGNVVPDAAQLISFSVEGNGTLAGVDNGYQANISSFKAPQIKAFKGRCMVIIRSGEEPGYIYIKAKAQDLGETVFRLSSR</sequence>
<dbReference type="Pfam" id="PF02837">
    <property type="entry name" value="Glyco_hydro_2_N"/>
    <property type="match status" value="1"/>
</dbReference>
<dbReference type="SUPFAM" id="SSF49785">
    <property type="entry name" value="Galactose-binding domain-like"/>
    <property type="match status" value="1"/>
</dbReference>
<dbReference type="InterPro" id="IPR006102">
    <property type="entry name" value="Ig-like_GH2"/>
</dbReference>